<dbReference type="Proteomes" id="UP000595278">
    <property type="component" value="Chromosome"/>
</dbReference>
<evidence type="ECO:0000256" key="3">
    <source>
        <dbReference type="ARBA" id="ARBA00022801"/>
    </source>
</evidence>
<dbReference type="PANTHER" id="PTHR12302:SF3">
    <property type="entry name" value="SERINE_THREONINE-PROTEIN KINASE 31"/>
    <property type="match status" value="1"/>
</dbReference>
<evidence type="ECO:0000259" key="4">
    <source>
        <dbReference type="PROSITE" id="PS50830"/>
    </source>
</evidence>
<organism evidence="5 6">
    <name type="scientific">Entomomonas asaccharolytica</name>
    <dbReference type="NCBI Taxonomy" id="2785331"/>
    <lineage>
        <taxon>Bacteria</taxon>
        <taxon>Pseudomonadati</taxon>
        <taxon>Pseudomonadota</taxon>
        <taxon>Gammaproteobacteria</taxon>
        <taxon>Pseudomonadales</taxon>
        <taxon>Pseudomonadaceae</taxon>
        <taxon>Entomomonas</taxon>
    </lineage>
</organism>
<keyword evidence="3" id="KW-0378">Hydrolase</keyword>
<dbReference type="InterPro" id="IPR035437">
    <property type="entry name" value="SNase_OB-fold_sf"/>
</dbReference>
<keyword evidence="2" id="KW-0255">Endonuclease</keyword>
<dbReference type="KEGG" id="eaz:JHT90_01220"/>
<dbReference type="PROSITE" id="PS50830">
    <property type="entry name" value="TNASE_3"/>
    <property type="match status" value="1"/>
</dbReference>
<keyword evidence="6" id="KW-1185">Reference proteome</keyword>
<dbReference type="SMART" id="SM00318">
    <property type="entry name" value="SNc"/>
    <property type="match status" value="1"/>
</dbReference>
<name>A0A974NGG5_9GAMM</name>
<sequence>MMELFLCMILDINNGGSLVANCHYSYDKQQTLNKINLMVVGIEAPINNQPFAQESKQNLAKLCLNKEAKVTVYMRNNQLIIGDVECGGKDIAKQQIRTGMAKASVDYLEESTGNRLLKYQQKAQQQNIGIWTNYTN</sequence>
<gene>
    <name evidence="5" type="ORF">JHT90_01220</name>
</gene>
<dbReference type="RefSeq" id="WP_201093107.1">
    <property type="nucleotide sequence ID" value="NZ_CP067393.1"/>
</dbReference>
<dbReference type="EMBL" id="CP067393">
    <property type="protein sequence ID" value="QQP85907.1"/>
    <property type="molecule type" value="Genomic_DNA"/>
</dbReference>
<feature type="domain" description="TNase-like" evidence="4">
    <location>
        <begin position="3"/>
        <end position="133"/>
    </location>
</feature>
<evidence type="ECO:0000256" key="1">
    <source>
        <dbReference type="ARBA" id="ARBA00022722"/>
    </source>
</evidence>
<dbReference type="Pfam" id="PF00565">
    <property type="entry name" value="SNase"/>
    <property type="match status" value="1"/>
</dbReference>
<proteinExistence type="predicted"/>
<protein>
    <submittedName>
        <fullName evidence="5">Thermonuclease family protein</fullName>
    </submittedName>
</protein>
<dbReference type="InterPro" id="IPR016071">
    <property type="entry name" value="Staphylococal_nuclease_OB-fold"/>
</dbReference>
<dbReference type="Gene3D" id="2.40.50.90">
    <property type="match status" value="1"/>
</dbReference>
<accession>A0A974NGG5</accession>
<evidence type="ECO:0000313" key="6">
    <source>
        <dbReference type="Proteomes" id="UP000595278"/>
    </source>
</evidence>
<dbReference type="SUPFAM" id="SSF50199">
    <property type="entry name" value="Staphylococcal nuclease"/>
    <property type="match status" value="1"/>
</dbReference>
<keyword evidence="1" id="KW-0540">Nuclease</keyword>
<evidence type="ECO:0000256" key="2">
    <source>
        <dbReference type="ARBA" id="ARBA00022759"/>
    </source>
</evidence>
<dbReference type="AlphaFoldDB" id="A0A974NGG5"/>
<dbReference type="PANTHER" id="PTHR12302">
    <property type="entry name" value="EBNA2 BINDING PROTEIN P100"/>
    <property type="match status" value="1"/>
</dbReference>
<dbReference type="GO" id="GO:0016787">
    <property type="term" value="F:hydrolase activity"/>
    <property type="evidence" value="ECO:0007669"/>
    <property type="project" value="UniProtKB-KW"/>
</dbReference>
<reference evidence="5 6" key="1">
    <citation type="submission" date="2021-01" db="EMBL/GenBank/DDBJ databases">
        <title>Entomomonas sp. F2A isolated from a house cricket (Acheta domesticus).</title>
        <authorList>
            <person name="Spergser J."/>
            <person name="Busse H.-J."/>
        </authorList>
    </citation>
    <scope>NUCLEOTIDE SEQUENCE [LARGE SCALE GENOMIC DNA]</scope>
    <source>
        <strain evidence="5 6">F2A</strain>
    </source>
</reference>
<evidence type="ECO:0000313" key="5">
    <source>
        <dbReference type="EMBL" id="QQP85907.1"/>
    </source>
</evidence>
<dbReference type="GO" id="GO:0004519">
    <property type="term" value="F:endonuclease activity"/>
    <property type="evidence" value="ECO:0007669"/>
    <property type="project" value="UniProtKB-KW"/>
</dbReference>